<dbReference type="NCBIfam" id="TIGR03618">
    <property type="entry name" value="Rv1155_F420"/>
    <property type="match status" value="1"/>
</dbReference>
<dbReference type="InterPro" id="IPR052019">
    <property type="entry name" value="F420H2_bilvrd_red/Heme_oxyg"/>
</dbReference>
<dbReference type="Gene3D" id="2.30.110.10">
    <property type="entry name" value="Electron Transport, Fmn-binding Protein, Chain A"/>
    <property type="match status" value="1"/>
</dbReference>
<sequence>MGIALPQHIKEMLDENVMVFMATTLDSGGPHVTAMWVDYEGDNLIFSTAAGRVKANNLLRDPRVSIAFVAPGDIYHPITIQGHVVKTDTDGKYLIDRLAKKYLDLDEYPWTQEGEVRLNCVVEVDSVIG</sequence>
<dbReference type="AlphaFoldDB" id="A0A3B0SAP4"/>
<evidence type="ECO:0000256" key="1">
    <source>
        <dbReference type="ARBA" id="ARBA00023002"/>
    </source>
</evidence>
<gene>
    <name evidence="3" type="ORF">MNBD_ACTINO02-556</name>
</gene>
<organism evidence="3">
    <name type="scientific">hydrothermal vent metagenome</name>
    <dbReference type="NCBI Taxonomy" id="652676"/>
    <lineage>
        <taxon>unclassified sequences</taxon>
        <taxon>metagenomes</taxon>
        <taxon>ecological metagenomes</taxon>
    </lineage>
</organism>
<evidence type="ECO:0000259" key="2">
    <source>
        <dbReference type="Pfam" id="PF01243"/>
    </source>
</evidence>
<protein>
    <recommendedName>
        <fullName evidence="2">Pyridoxamine 5'-phosphate oxidase N-terminal domain-containing protein</fullName>
    </recommendedName>
</protein>
<dbReference type="GO" id="GO:0016627">
    <property type="term" value="F:oxidoreductase activity, acting on the CH-CH group of donors"/>
    <property type="evidence" value="ECO:0007669"/>
    <property type="project" value="TreeGrafter"/>
</dbReference>
<proteinExistence type="predicted"/>
<dbReference type="PANTHER" id="PTHR35176">
    <property type="entry name" value="HEME OXYGENASE HI_0854-RELATED"/>
    <property type="match status" value="1"/>
</dbReference>
<evidence type="ECO:0000313" key="3">
    <source>
        <dbReference type="EMBL" id="VAW03315.1"/>
    </source>
</evidence>
<dbReference type="InterPro" id="IPR019920">
    <property type="entry name" value="F420-binding_dom_put"/>
</dbReference>
<keyword evidence="1" id="KW-0560">Oxidoreductase</keyword>
<dbReference type="Pfam" id="PF01243">
    <property type="entry name" value="PNPOx_N"/>
    <property type="match status" value="1"/>
</dbReference>
<name>A0A3B0SAP4_9ZZZZ</name>
<dbReference type="PANTHER" id="PTHR35176:SF6">
    <property type="entry name" value="HEME OXYGENASE HI_0854-RELATED"/>
    <property type="match status" value="1"/>
</dbReference>
<feature type="domain" description="Pyridoxamine 5'-phosphate oxidase N-terminal" evidence="2">
    <location>
        <begin position="5"/>
        <end position="103"/>
    </location>
</feature>
<accession>A0A3B0SAP4</accession>
<dbReference type="InterPro" id="IPR011576">
    <property type="entry name" value="Pyridox_Oxase_N"/>
</dbReference>
<dbReference type="GO" id="GO:0070967">
    <property type="term" value="F:coenzyme F420 binding"/>
    <property type="evidence" value="ECO:0007669"/>
    <property type="project" value="TreeGrafter"/>
</dbReference>
<reference evidence="3" key="1">
    <citation type="submission" date="2018-06" db="EMBL/GenBank/DDBJ databases">
        <authorList>
            <person name="Zhirakovskaya E."/>
        </authorList>
    </citation>
    <scope>NUCLEOTIDE SEQUENCE</scope>
</reference>
<dbReference type="GO" id="GO:0005829">
    <property type="term" value="C:cytosol"/>
    <property type="evidence" value="ECO:0007669"/>
    <property type="project" value="TreeGrafter"/>
</dbReference>
<dbReference type="SUPFAM" id="SSF50475">
    <property type="entry name" value="FMN-binding split barrel"/>
    <property type="match status" value="1"/>
</dbReference>
<dbReference type="EMBL" id="UOEK01000256">
    <property type="protein sequence ID" value="VAW03315.1"/>
    <property type="molecule type" value="Genomic_DNA"/>
</dbReference>
<dbReference type="InterPro" id="IPR012349">
    <property type="entry name" value="Split_barrel_FMN-bd"/>
</dbReference>